<dbReference type="InterPro" id="IPR022488">
    <property type="entry name" value="PPK2-related"/>
</dbReference>
<keyword evidence="3" id="KW-0808">Transferase</keyword>
<dbReference type="Gene3D" id="3.40.50.300">
    <property type="entry name" value="P-loop containing nucleotide triphosphate hydrolases"/>
    <property type="match status" value="1"/>
</dbReference>
<dbReference type="PANTHER" id="PTHR34383:SF3">
    <property type="entry name" value="POLYPHOSPHATE:AMP PHOSPHOTRANSFERASE"/>
    <property type="match status" value="1"/>
</dbReference>
<feature type="region of interest" description="Disordered" evidence="1">
    <location>
        <begin position="1"/>
        <end position="24"/>
    </location>
</feature>
<dbReference type="InterPro" id="IPR027417">
    <property type="entry name" value="P-loop_NTPase"/>
</dbReference>
<dbReference type="NCBIfam" id="TIGR03709">
    <property type="entry name" value="PPK2_rel_1"/>
    <property type="match status" value="1"/>
</dbReference>
<dbReference type="GO" id="GO:0006797">
    <property type="term" value="P:polyphosphate metabolic process"/>
    <property type="evidence" value="ECO:0007669"/>
    <property type="project" value="InterPro"/>
</dbReference>
<organism evidence="3">
    <name type="scientific">Kribbella sp. HUAS MG21</name>
    <dbReference type="NCBI Taxonomy" id="3160966"/>
    <lineage>
        <taxon>Bacteria</taxon>
        <taxon>Bacillati</taxon>
        <taxon>Actinomycetota</taxon>
        <taxon>Actinomycetes</taxon>
        <taxon>Propionibacteriales</taxon>
        <taxon>Kribbellaceae</taxon>
        <taxon>Kribbella</taxon>
    </lineage>
</organism>
<protein>
    <submittedName>
        <fullName evidence="3">PPK2 family polyphosphate kinase</fullName>
    </submittedName>
</protein>
<dbReference type="EMBL" id="CP158165">
    <property type="protein sequence ID" value="XBV23718.1"/>
    <property type="molecule type" value="Genomic_DNA"/>
</dbReference>
<dbReference type="PANTHER" id="PTHR34383">
    <property type="entry name" value="POLYPHOSPHATE:AMP PHOSPHOTRANSFERASE-RELATED"/>
    <property type="match status" value="1"/>
</dbReference>
<keyword evidence="3" id="KW-0418">Kinase</keyword>
<proteinExistence type="predicted"/>
<dbReference type="Pfam" id="PF03976">
    <property type="entry name" value="PPK2"/>
    <property type="match status" value="1"/>
</dbReference>
<evidence type="ECO:0000313" key="3">
    <source>
        <dbReference type="EMBL" id="XBV23718.1"/>
    </source>
</evidence>
<gene>
    <name evidence="3" type="ORF">ABN611_34785</name>
</gene>
<dbReference type="InterPro" id="IPR022300">
    <property type="entry name" value="PPK2-rel_1"/>
</dbReference>
<name>A0AAU7TAL0_9ACTN</name>
<dbReference type="GO" id="GO:0016301">
    <property type="term" value="F:kinase activity"/>
    <property type="evidence" value="ECO:0007669"/>
    <property type="project" value="UniProtKB-KW"/>
</dbReference>
<sequence length="302" mass="33934">MAKQKKGQKVAHEPAVTASAEQTADGGLRELLRVPAGPVDLTTYDTRATAGFSGTKEDGKLALENLGAEVSDWQERLFAEGRSGGERSILLVLQGMDTSGKGGVIRHGAGLMDPQGLKITSFKAPTPAEKRRGFLWRIRQAVPGYGLIGIFDRSHYEDVLIARVRELVTPAVWSKRYDQINDFEAELVASGVTLVKCYLHISPEEQRLRLDARLDDPTKHWKYNPGDVDERMLWPDYMEAYHAAIERCNTPQAPWYVVPSDRKWYRNWAVTTILLETLKELDPQWPTADFDVAKEKKRLAAT</sequence>
<dbReference type="SUPFAM" id="SSF52540">
    <property type="entry name" value="P-loop containing nucleoside triphosphate hydrolases"/>
    <property type="match status" value="1"/>
</dbReference>
<dbReference type="RefSeq" id="WP_350276549.1">
    <property type="nucleotide sequence ID" value="NZ_CP158165.1"/>
</dbReference>
<evidence type="ECO:0000259" key="2">
    <source>
        <dbReference type="Pfam" id="PF03976"/>
    </source>
</evidence>
<dbReference type="GO" id="GO:0016776">
    <property type="term" value="F:phosphotransferase activity, phosphate group as acceptor"/>
    <property type="evidence" value="ECO:0007669"/>
    <property type="project" value="InterPro"/>
</dbReference>
<evidence type="ECO:0000256" key="1">
    <source>
        <dbReference type="SAM" id="MobiDB-lite"/>
    </source>
</evidence>
<accession>A0AAU7TAL0</accession>
<reference evidence="3" key="1">
    <citation type="submission" date="2024-06" db="EMBL/GenBank/DDBJ databases">
        <title>Kribbella sp. strain HUAS MG21 genome sequences.</title>
        <authorList>
            <person name="Mo P."/>
        </authorList>
    </citation>
    <scope>NUCLEOTIDE SEQUENCE</scope>
    <source>
        <strain evidence="3">HUAS MG21</strain>
    </source>
</reference>
<dbReference type="AlphaFoldDB" id="A0AAU7TAL0"/>
<feature type="domain" description="Polyphosphate kinase-2-related" evidence="2">
    <location>
        <begin position="56"/>
        <end position="282"/>
    </location>
</feature>